<proteinExistence type="predicted"/>
<evidence type="ECO:0000313" key="2">
    <source>
        <dbReference type="Proteomes" id="UP001303046"/>
    </source>
</evidence>
<reference evidence="1 2" key="1">
    <citation type="submission" date="2023-08" db="EMBL/GenBank/DDBJ databases">
        <title>A Necator americanus chromosomal reference genome.</title>
        <authorList>
            <person name="Ilik V."/>
            <person name="Petrzelkova K.J."/>
            <person name="Pardy F."/>
            <person name="Fuh T."/>
            <person name="Niatou-Singa F.S."/>
            <person name="Gouil Q."/>
            <person name="Baker L."/>
            <person name="Ritchie M.E."/>
            <person name="Jex A.R."/>
            <person name="Gazzola D."/>
            <person name="Li H."/>
            <person name="Toshio Fujiwara R."/>
            <person name="Zhan B."/>
            <person name="Aroian R.V."/>
            <person name="Pafco B."/>
            <person name="Schwarz E.M."/>
        </authorList>
    </citation>
    <scope>NUCLEOTIDE SEQUENCE [LARGE SCALE GENOMIC DNA]</scope>
    <source>
        <strain evidence="1 2">Aroian</strain>
        <tissue evidence="1">Whole animal</tissue>
    </source>
</reference>
<keyword evidence="2" id="KW-1185">Reference proteome</keyword>
<dbReference type="EMBL" id="JAVFWL010000002">
    <property type="protein sequence ID" value="KAK6735910.1"/>
    <property type="molecule type" value="Genomic_DNA"/>
</dbReference>
<dbReference type="Proteomes" id="UP001303046">
    <property type="component" value="Unassembled WGS sequence"/>
</dbReference>
<comment type="caution">
    <text evidence="1">The sequence shown here is derived from an EMBL/GenBank/DDBJ whole genome shotgun (WGS) entry which is preliminary data.</text>
</comment>
<protein>
    <recommendedName>
        <fullName evidence="3">PARP catalytic domain-containing protein</fullName>
    </recommendedName>
</protein>
<accession>A0ABR1CCS7</accession>
<sequence>MTRIVFYGLRDRGRSRPKKLVRHRQQHPVRPATLKVGSLTGSRELTDSLRKCRDDICCVQKIRRKDSKSRGIGYDYKFIYHGTSNRNGVGALALNKRLETASQQWSS</sequence>
<evidence type="ECO:0008006" key="3">
    <source>
        <dbReference type="Google" id="ProtNLM"/>
    </source>
</evidence>
<organism evidence="1 2">
    <name type="scientific">Necator americanus</name>
    <name type="common">Human hookworm</name>
    <dbReference type="NCBI Taxonomy" id="51031"/>
    <lineage>
        <taxon>Eukaryota</taxon>
        <taxon>Metazoa</taxon>
        <taxon>Ecdysozoa</taxon>
        <taxon>Nematoda</taxon>
        <taxon>Chromadorea</taxon>
        <taxon>Rhabditida</taxon>
        <taxon>Rhabditina</taxon>
        <taxon>Rhabditomorpha</taxon>
        <taxon>Strongyloidea</taxon>
        <taxon>Ancylostomatidae</taxon>
        <taxon>Bunostominae</taxon>
        <taxon>Necator</taxon>
    </lineage>
</organism>
<gene>
    <name evidence="1" type="primary">Necator_chrII.g6686</name>
    <name evidence="1" type="ORF">RB195_018893</name>
</gene>
<name>A0ABR1CCS7_NECAM</name>
<evidence type="ECO:0000313" key="1">
    <source>
        <dbReference type="EMBL" id="KAK6735910.1"/>
    </source>
</evidence>